<feature type="transmembrane region" description="Helical" evidence="6">
    <location>
        <begin position="117"/>
        <end position="140"/>
    </location>
</feature>
<dbReference type="EMBL" id="FPBT01000033">
    <property type="protein sequence ID" value="SFU68606.1"/>
    <property type="molecule type" value="Genomic_DNA"/>
</dbReference>
<dbReference type="AlphaFoldDB" id="A0A1I7I759"/>
<dbReference type="PIRSF" id="PIRSF006483">
    <property type="entry name" value="Membrane_protein_YitT"/>
    <property type="match status" value="1"/>
</dbReference>
<evidence type="ECO:0000256" key="4">
    <source>
        <dbReference type="ARBA" id="ARBA00022989"/>
    </source>
</evidence>
<evidence type="ECO:0000313" key="9">
    <source>
        <dbReference type="Proteomes" id="UP000198817"/>
    </source>
</evidence>
<dbReference type="GeneID" id="78354887"/>
<accession>A0A1I7I759</accession>
<feature type="transmembrane region" description="Helical" evidence="6">
    <location>
        <begin position="15"/>
        <end position="35"/>
    </location>
</feature>
<dbReference type="PANTHER" id="PTHR33545:SF5">
    <property type="entry name" value="UPF0750 MEMBRANE PROTEIN YITT"/>
    <property type="match status" value="1"/>
</dbReference>
<dbReference type="Proteomes" id="UP000198817">
    <property type="component" value="Unassembled WGS sequence"/>
</dbReference>
<keyword evidence="2" id="KW-1003">Cell membrane</keyword>
<dbReference type="InterPro" id="IPR019264">
    <property type="entry name" value="DUF2179"/>
</dbReference>
<protein>
    <submittedName>
        <fullName evidence="8">Uncharacterized membrane-anchored protein YitT, contains DUF161 and DUF2179 domains</fullName>
    </submittedName>
</protein>
<evidence type="ECO:0000256" key="3">
    <source>
        <dbReference type="ARBA" id="ARBA00022692"/>
    </source>
</evidence>
<reference evidence="8 9" key="1">
    <citation type="submission" date="2016-10" db="EMBL/GenBank/DDBJ databases">
        <authorList>
            <person name="de Groot N.N."/>
        </authorList>
    </citation>
    <scope>NUCLEOTIDE SEQUENCE [LARGE SCALE GENOMIC DNA]</scope>
    <source>
        <strain evidence="8 9">KHGC13</strain>
    </source>
</reference>
<dbReference type="Gene3D" id="3.30.70.120">
    <property type="match status" value="1"/>
</dbReference>
<keyword evidence="4 6" id="KW-1133">Transmembrane helix</keyword>
<feature type="transmembrane region" description="Helical" evidence="6">
    <location>
        <begin position="65"/>
        <end position="83"/>
    </location>
</feature>
<keyword evidence="5 6" id="KW-0472">Membrane</keyword>
<dbReference type="RefSeq" id="WP_242869610.1">
    <property type="nucleotide sequence ID" value="NZ_CACWQI010000012.1"/>
</dbReference>
<comment type="subcellular location">
    <subcellularLocation>
        <location evidence="1">Cell membrane</location>
        <topology evidence="1">Multi-pass membrane protein</topology>
    </subcellularLocation>
</comment>
<evidence type="ECO:0000259" key="7">
    <source>
        <dbReference type="Pfam" id="PF10035"/>
    </source>
</evidence>
<feature type="transmembrane region" description="Helical" evidence="6">
    <location>
        <begin position="160"/>
        <end position="181"/>
    </location>
</feature>
<dbReference type="GO" id="GO:0005886">
    <property type="term" value="C:plasma membrane"/>
    <property type="evidence" value="ECO:0007669"/>
    <property type="project" value="UniProtKB-SubCell"/>
</dbReference>
<dbReference type="Pfam" id="PF10035">
    <property type="entry name" value="DUF2179"/>
    <property type="match status" value="1"/>
</dbReference>
<dbReference type="CDD" id="cd16380">
    <property type="entry name" value="YitT_C"/>
    <property type="match status" value="1"/>
</dbReference>
<organism evidence="8 9">
    <name type="scientific">Eubacterium pyruvativorans</name>
    <dbReference type="NCBI Taxonomy" id="155865"/>
    <lineage>
        <taxon>Bacteria</taxon>
        <taxon>Bacillati</taxon>
        <taxon>Bacillota</taxon>
        <taxon>Clostridia</taxon>
        <taxon>Eubacteriales</taxon>
        <taxon>Eubacteriaceae</taxon>
        <taxon>Eubacterium</taxon>
    </lineage>
</organism>
<feature type="domain" description="DUF2179" evidence="7">
    <location>
        <begin position="232"/>
        <end position="284"/>
    </location>
</feature>
<evidence type="ECO:0000256" key="6">
    <source>
        <dbReference type="SAM" id="Phobius"/>
    </source>
</evidence>
<evidence type="ECO:0000256" key="5">
    <source>
        <dbReference type="ARBA" id="ARBA00023136"/>
    </source>
</evidence>
<evidence type="ECO:0000313" key="8">
    <source>
        <dbReference type="EMBL" id="SFU68606.1"/>
    </source>
</evidence>
<dbReference type="STRING" id="155865.SAMN05216515_1366"/>
<proteinExistence type="predicted"/>
<dbReference type="InterPro" id="IPR015867">
    <property type="entry name" value="N-reg_PII/ATP_PRibTrfase_C"/>
</dbReference>
<name>A0A1I7I759_9FIRM</name>
<feature type="transmembrane region" description="Helical" evidence="6">
    <location>
        <begin position="89"/>
        <end position="105"/>
    </location>
</feature>
<evidence type="ECO:0000256" key="1">
    <source>
        <dbReference type="ARBA" id="ARBA00004651"/>
    </source>
</evidence>
<dbReference type="InterPro" id="IPR051461">
    <property type="entry name" value="UPF0750_membrane"/>
</dbReference>
<keyword evidence="9" id="KW-1185">Reference proteome</keyword>
<sequence length="292" mass="33118">MLKRKKPETQLQADVRHILMCTLGAFIIAFNLNTFVNTGGLFPGGFAGVALLIIRGLAKYAGIHLSYSIIYIPINLIPVWIGWKYIGKRFTLFSLYVIVLSSLLTDFMPKITVTYDVFLIALFGGIVNGTVISICLYANACTGGTDFISMYFSAQKGVDAWNYIFAGNVVVLTLAGLMFGWDKPLYSIVYQFCTTQVIHTFFRRYNSQTLMIISEKSEEIYEVIRLLTHHDGTLFKGIGMYQKKERRMILSVVSSDEVSRLLARIQEIDPNAFINIWKTEQLVGNFHRRDID</sequence>
<dbReference type="Pfam" id="PF02588">
    <property type="entry name" value="YitT_membrane"/>
    <property type="match status" value="1"/>
</dbReference>
<keyword evidence="3 6" id="KW-0812">Transmembrane</keyword>
<dbReference type="InterPro" id="IPR003740">
    <property type="entry name" value="YitT"/>
</dbReference>
<dbReference type="PANTHER" id="PTHR33545">
    <property type="entry name" value="UPF0750 MEMBRANE PROTEIN YITT-RELATED"/>
    <property type="match status" value="1"/>
</dbReference>
<evidence type="ECO:0000256" key="2">
    <source>
        <dbReference type="ARBA" id="ARBA00022475"/>
    </source>
</evidence>
<gene>
    <name evidence="8" type="ORF">SAMN05216508_1336</name>
</gene>